<evidence type="ECO:0000256" key="9">
    <source>
        <dbReference type="SAM" id="MobiDB-lite"/>
    </source>
</evidence>
<dbReference type="PROSITE" id="PS00027">
    <property type="entry name" value="HOMEOBOX_1"/>
    <property type="match status" value="1"/>
</dbReference>
<organism evidence="11">
    <name type="scientific">Urechis unicinctus</name>
    <name type="common">Fat innkeeper worm</name>
    <name type="synonym">Chinese penis fish</name>
    <dbReference type="NCBI Taxonomy" id="6432"/>
    <lineage>
        <taxon>Eukaryota</taxon>
        <taxon>Metazoa</taxon>
        <taxon>Spiralia</taxon>
        <taxon>Lophotrochozoa</taxon>
        <taxon>Annelida</taxon>
        <taxon>Polychaeta</taxon>
        <taxon>Echiura</taxon>
        <taxon>Xenopneusta</taxon>
        <taxon>Urechidae</taxon>
        <taxon>Urechis</taxon>
    </lineage>
</organism>
<dbReference type="SUPFAM" id="SSF46689">
    <property type="entry name" value="Homeodomain-like"/>
    <property type="match status" value="1"/>
</dbReference>
<dbReference type="FunFam" id="1.10.10.60:FF:000729">
    <property type="entry name" value="Msx-type homeobox protein"/>
    <property type="match status" value="1"/>
</dbReference>
<evidence type="ECO:0000256" key="5">
    <source>
        <dbReference type="ARBA" id="ARBA00023242"/>
    </source>
</evidence>
<name>A0A5B9G9J7_UREUN</name>
<dbReference type="EMBL" id="MK432600">
    <property type="protein sequence ID" value="QEE82515.1"/>
    <property type="molecule type" value="mRNA"/>
</dbReference>
<dbReference type="CDD" id="cd00086">
    <property type="entry name" value="homeodomain"/>
    <property type="match status" value="1"/>
</dbReference>
<feature type="domain" description="Homeobox" evidence="10">
    <location>
        <begin position="326"/>
        <end position="386"/>
    </location>
</feature>
<protein>
    <submittedName>
        <fullName evidence="11">MSX</fullName>
    </submittedName>
</protein>
<evidence type="ECO:0000256" key="4">
    <source>
        <dbReference type="ARBA" id="ARBA00023155"/>
    </source>
</evidence>
<dbReference type="SMART" id="SM00389">
    <property type="entry name" value="HOX"/>
    <property type="match status" value="1"/>
</dbReference>
<evidence type="ECO:0000256" key="1">
    <source>
        <dbReference type="ARBA" id="ARBA00004123"/>
    </source>
</evidence>
<evidence type="ECO:0000313" key="11">
    <source>
        <dbReference type="EMBL" id="QEE82515.1"/>
    </source>
</evidence>
<dbReference type="Gene3D" id="1.10.10.60">
    <property type="entry name" value="Homeodomain-like"/>
    <property type="match status" value="1"/>
</dbReference>
<dbReference type="InterPro" id="IPR001356">
    <property type="entry name" value="HD"/>
</dbReference>
<dbReference type="InterPro" id="IPR020479">
    <property type="entry name" value="HD_metazoa"/>
</dbReference>
<dbReference type="AlphaFoldDB" id="A0A5B9G9J7"/>
<evidence type="ECO:0000256" key="7">
    <source>
        <dbReference type="PROSITE-ProRule" id="PRU00108"/>
    </source>
</evidence>
<feature type="compositionally biased region" description="Polar residues" evidence="9">
    <location>
        <begin position="45"/>
        <end position="55"/>
    </location>
</feature>
<evidence type="ECO:0000256" key="6">
    <source>
        <dbReference type="ARBA" id="ARBA00038425"/>
    </source>
</evidence>
<dbReference type="PANTHER" id="PTHR24338">
    <property type="entry name" value="HOMEOBOX PROTEIN MSX"/>
    <property type="match status" value="1"/>
</dbReference>
<evidence type="ECO:0000256" key="2">
    <source>
        <dbReference type="ARBA" id="ARBA00022473"/>
    </source>
</evidence>
<dbReference type="GO" id="GO:0000977">
    <property type="term" value="F:RNA polymerase II transcription regulatory region sequence-specific DNA binding"/>
    <property type="evidence" value="ECO:0007669"/>
    <property type="project" value="TreeGrafter"/>
</dbReference>
<dbReference type="InterPro" id="IPR017970">
    <property type="entry name" value="Homeobox_CS"/>
</dbReference>
<dbReference type="GO" id="GO:0048598">
    <property type="term" value="P:embryonic morphogenesis"/>
    <property type="evidence" value="ECO:0007669"/>
    <property type="project" value="TreeGrafter"/>
</dbReference>
<proteinExistence type="evidence at transcript level"/>
<dbReference type="PANTHER" id="PTHR24338:SF0">
    <property type="entry name" value="MUSCLE SEGMENTATION HOMEOBOX"/>
    <property type="match status" value="1"/>
</dbReference>
<feature type="compositionally biased region" description="Low complexity" evidence="9">
    <location>
        <begin position="66"/>
        <end position="82"/>
    </location>
</feature>
<feature type="region of interest" description="Disordered" evidence="9">
    <location>
        <begin position="173"/>
        <end position="261"/>
    </location>
</feature>
<feature type="region of interest" description="Disordered" evidence="9">
    <location>
        <begin position="1"/>
        <end position="109"/>
    </location>
</feature>
<keyword evidence="2" id="KW-0217">Developmental protein</keyword>
<evidence type="ECO:0000259" key="10">
    <source>
        <dbReference type="PROSITE" id="PS50071"/>
    </source>
</evidence>
<dbReference type="PROSITE" id="PS50071">
    <property type="entry name" value="HOMEOBOX_2"/>
    <property type="match status" value="1"/>
</dbReference>
<evidence type="ECO:0000256" key="3">
    <source>
        <dbReference type="ARBA" id="ARBA00023125"/>
    </source>
</evidence>
<dbReference type="PRINTS" id="PR00024">
    <property type="entry name" value="HOMEOBOX"/>
</dbReference>
<dbReference type="InterPro" id="IPR009057">
    <property type="entry name" value="Homeodomain-like_sf"/>
</dbReference>
<gene>
    <name evidence="11" type="primary">Msx</name>
</gene>
<keyword evidence="5 7" id="KW-0539">Nucleus</keyword>
<evidence type="ECO:0000256" key="8">
    <source>
        <dbReference type="RuleBase" id="RU000682"/>
    </source>
</evidence>
<keyword evidence="4 7" id="KW-0371">Homeobox</keyword>
<feature type="DNA-binding region" description="Homeobox" evidence="7">
    <location>
        <begin position="328"/>
        <end position="387"/>
    </location>
</feature>
<keyword evidence="3 7" id="KW-0238">DNA-binding</keyword>
<comment type="subcellular location">
    <subcellularLocation>
        <location evidence="1 7 8">Nucleus</location>
    </subcellularLocation>
</comment>
<dbReference type="InterPro" id="IPR050674">
    <property type="entry name" value="Msh_Homeobox_Regulators"/>
</dbReference>
<dbReference type="GO" id="GO:0000981">
    <property type="term" value="F:DNA-binding transcription factor activity, RNA polymerase II-specific"/>
    <property type="evidence" value="ECO:0007669"/>
    <property type="project" value="InterPro"/>
</dbReference>
<dbReference type="Pfam" id="PF00046">
    <property type="entry name" value="Homeodomain"/>
    <property type="match status" value="1"/>
</dbReference>
<sequence>MTKVACMEAESSDPGQTLGEEFPERRSPSPKPPSPITSKTPPIQQRASSMTSKPLSFSVDAIMSKGTRSSHSSRRVGVVSPVGAPPSTPLNTEELPSATDVRVPPLHPTARPPLFLPAVYPRPNASVDSPSSGDEAAITSMVGIYPRYPMPSDAATPFSVNGLLQPQRCHSLTSASRLSPPGLPEPSRRSPPSSGSCESEEESSPESKRDLGDTSPVPATRARSHSSHGVDCDIDSGDERDSLHSGEDHLSPPPHSLLQPLPHHAHPLLAAAAAAEAGRGGPRWPGASMNPFPWLGPGSALNPNNRLNGSPPTPLTPKTCQLRKHKANRKPRTPFTTQQLLALERKFREKQYLSIAERAEFSSSLNLTETQVKIWFQNRRAKSKRLQEAELEKIKMASRPLLPPAFGIGLPFTSLGSMYGMQGGGEGRGPGNGHPGVIPRMGFPPTMHGVTLPAGSPAGLYHQ</sequence>
<feature type="compositionally biased region" description="Basic and acidic residues" evidence="9">
    <location>
        <begin position="237"/>
        <end position="250"/>
    </location>
</feature>
<accession>A0A5B9G9J7</accession>
<reference evidence="11" key="1">
    <citation type="submission" date="2019-01" db="EMBL/GenBank/DDBJ databases">
        <authorList>
            <person name="Li Q."/>
            <person name="Zhang Z."/>
        </authorList>
    </citation>
    <scope>NUCLEOTIDE SEQUENCE</scope>
</reference>
<dbReference type="GO" id="GO:0005634">
    <property type="term" value="C:nucleus"/>
    <property type="evidence" value="ECO:0007669"/>
    <property type="project" value="UniProtKB-SubCell"/>
</dbReference>
<comment type="similarity">
    <text evidence="6">Belongs to the Msh homeobox family.</text>
</comment>